<keyword evidence="2" id="KW-1185">Reference proteome</keyword>
<dbReference type="RefSeq" id="WP_227181110.1">
    <property type="nucleotide sequence ID" value="NZ_JAJBZT010000006.1"/>
</dbReference>
<gene>
    <name evidence="1" type="ORF">LIN78_12160</name>
</gene>
<protein>
    <submittedName>
        <fullName evidence="1">Uncharacterized protein</fullName>
    </submittedName>
</protein>
<name>A0ABS8D7V9_9NEIS</name>
<sequence>MVMSVWMNNYQTTLSAELLAGATSLTGLLAESEVETMLVNAAGDYQVWLTIVSPDNSLKEVVLWDGTTLTRKADRISTDWIGSVGPFDFPAGSKVYCDMPQVVLANLENAVASLPKFDWQNELTPINGRVDLSPQGAYRLNIGGLYLPITVPASTLDWCLMDASAGTESYSFFDDQNGPPSGLIQSDGSPWTWIFSEQLPGVIVQGVPLMRYGPASLFVVTQAIALPDTLLYL</sequence>
<dbReference type="EMBL" id="JAJBZT010000006">
    <property type="protein sequence ID" value="MCB6184299.1"/>
    <property type="molecule type" value="Genomic_DNA"/>
</dbReference>
<dbReference type="Proteomes" id="UP001165395">
    <property type="component" value="Unassembled WGS sequence"/>
</dbReference>
<evidence type="ECO:0000313" key="2">
    <source>
        <dbReference type="Proteomes" id="UP001165395"/>
    </source>
</evidence>
<evidence type="ECO:0000313" key="1">
    <source>
        <dbReference type="EMBL" id="MCB6184299.1"/>
    </source>
</evidence>
<proteinExistence type="predicted"/>
<accession>A0ABS8D7V9</accession>
<reference evidence="1" key="1">
    <citation type="submission" date="2021-10" db="EMBL/GenBank/DDBJ databases">
        <title>The complete genome sequence of Leeia sp. TBRC 13508.</title>
        <authorList>
            <person name="Charoenyingcharoen P."/>
            <person name="Yukphan P."/>
        </authorList>
    </citation>
    <scope>NUCLEOTIDE SEQUENCE</scope>
    <source>
        <strain evidence="1">TBRC 13508</strain>
    </source>
</reference>
<organism evidence="1 2">
    <name type="scientific">Leeia speluncae</name>
    <dbReference type="NCBI Taxonomy" id="2884804"/>
    <lineage>
        <taxon>Bacteria</taxon>
        <taxon>Pseudomonadati</taxon>
        <taxon>Pseudomonadota</taxon>
        <taxon>Betaproteobacteria</taxon>
        <taxon>Neisseriales</taxon>
        <taxon>Leeiaceae</taxon>
        <taxon>Leeia</taxon>
    </lineage>
</organism>
<comment type="caution">
    <text evidence="1">The sequence shown here is derived from an EMBL/GenBank/DDBJ whole genome shotgun (WGS) entry which is preliminary data.</text>
</comment>